<name>A0AAW1IGS4_SAPOF</name>
<feature type="domain" description="Retrovirus-related Pol polyprotein from transposon TNT 1-94-like beta-barrel" evidence="1">
    <location>
        <begin position="180"/>
        <end position="254"/>
    </location>
</feature>
<dbReference type="Proteomes" id="UP001443914">
    <property type="component" value="Unassembled WGS sequence"/>
</dbReference>
<dbReference type="EMBL" id="JBDFQZ010000009">
    <property type="protein sequence ID" value="KAK9688945.1"/>
    <property type="molecule type" value="Genomic_DNA"/>
</dbReference>
<dbReference type="SUPFAM" id="SSF57756">
    <property type="entry name" value="Retrovirus zinc finger-like domains"/>
    <property type="match status" value="1"/>
</dbReference>
<reference evidence="2" key="1">
    <citation type="submission" date="2024-03" db="EMBL/GenBank/DDBJ databases">
        <title>WGS assembly of Saponaria officinalis var. Norfolk2.</title>
        <authorList>
            <person name="Jenkins J."/>
            <person name="Shu S."/>
            <person name="Grimwood J."/>
            <person name="Barry K."/>
            <person name="Goodstein D."/>
            <person name="Schmutz J."/>
            <person name="Leebens-Mack J."/>
            <person name="Osbourn A."/>
        </authorList>
    </citation>
    <scope>NUCLEOTIDE SEQUENCE [LARGE SCALE GENOMIC DNA]</scope>
    <source>
        <strain evidence="2">JIC</strain>
    </source>
</reference>
<sequence>MTMAANKSYHFSPLFSKTVNPSNVGDMHQFIPAQSQSSSFNRDAKRSRPPLECDYCGKRGHTRAYCFKLKAHNKTKGGDKGDYRGRLAAHVEEVSYSVEDTPLGTDAAYDSEPVAKSGTNAFQFDPAMVQAFYQEVQKMMHNKGPDFTQGAVSAHAMNLAGMTFASHVETPHLAIPEDCWIVDSGASDHMTHNLQQFVSFRTLHKPLKVTLPDGSKKEVKIVGDVSLQGKILLKNVLYLPDFKHKLLSVGRVLDDSGLEANFTPTVAYSRTLQLRRGILWGKIRWSLSFVS</sequence>
<accession>A0AAW1IGS4</accession>
<proteinExistence type="predicted"/>
<dbReference type="GO" id="GO:0003676">
    <property type="term" value="F:nucleic acid binding"/>
    <property type="evidence" value="ECO:0007669"/>
    <property type="project" value="InterPro"/>
</dbReference>
<evidence type="ECO:0000259" key="1">
    <source>
        <dbReference type="Pfam" id="PF22936"/>
    </source>
</evidence>
<evidence type="ECO:0000313" key="2">
    <source>
        <dbReference type="EMBL" id="KAK9688945.1"/>
    </source>
</evidence>
<dbReference type="Pfam" id="PF22936">
    <property type="entry name" value="Pol_BBD"/>
    <property type="match status" value="1"/>
</dbReference>
<protein>
    <recommendedName>
        <fullName evidence="1">Retrovirus-related Pol polyprotein from transposon TNT 1-94-like beta-barrel domain-containing protein</fullName>
    </recommendedName>
</protein>
<dbReference type="GO" id="GO:0008270">
    <property type="term" value="F:zinc ion binding"/>
    <property type="evidence" value="ECO:0007669"/>
    <property type="project" value="InterPro"/>
</dbReference>
<dbReference type="InterPro" id="IPR054722">
    <property type="entry name" value="PolX-like_BBD"/>
</dbReference>
<gene>
    <name evidence="2" type="ORF">RND81_09G023800</name>
</gene>
<evidence type="ECO:0000313" key="3">
    <source>
        <dbReference type="Proteomes" id="UP001443914"/>
    </source>
</evidence>
<comment type="caution">
    <text evidence="2">The sequence shown here is derived from an EMBL/GenBank/DDBJ whole genome shotgun (WGS) entry which is preliminary data.</text>
</comment>
<dbReference type="InterPro" id="IPR036875">
    <property type="entry name" value="Znf_CCHC_sf"/>
</dbReference>
<dbReference type="AlphaFoldDB" id="A0AAW1IGS4"/>
<keyword evidence="3" id="KW-1185">Reference proteome</keyword>
<organism evidence="2 3">
    <name type="scientific">Saponaria officinalis</name>
    <name type="common">Common soapwort</name>
    <name type="synonym">Lychnis saponaria</name>
    <dbReference type="NCBI Taxonomy" id="3572"/>
    <lineage>
        <taxon>Eukaryota</taxon>
        <taxon>Viridiplantae</taxon>
        <taxon>Streptophyta</taxon>
        <taxon>Embryophyta</taxon>
        <taxon>Tracheophyta</taxon>
        <taxon>Spermatophyta</taxon>
        <taxon>Magnoliopsida</taxon>
        <taxon>eudicotyledons</taxon>
        <taxon>Gunneridae</taxon>
        <taxon>Pentapetalae</taxon>
        <taxon>Caryophyllales</taxon>
        <taxon>Caryophyllaceae</taxon>
        <taxon>Caryophylleae</taxon>
        <taxon>Saponaria</taxon>
    </lineage>
</organism>